<accession>A0A7J7EUC1</accession>
<evidence type="ECO:0000259" key="15">
    <source>
        <dbReference type="Pfam" id="PF00962"/>
    </source>
</evidence>
<reference evidence="16 17" key="1">
    <citation type="journal article" date="2020" name="Mol. Biol. Evol.">
        <title>Interspecific Gene Flow and the Evolution of Specialization in Black and White Rhinoceros.</title>
        <authorList>
            <person name="Moodley Y."/>
            <person name="Westbury M.V."/>
            <person name="Russo I.M."/>
            <person name="Gopalakrishnan S."/>
            <person name="Rakotoarivelo A."/>
            <person name="Olsen R.A."/>
            <person name="Prost S."/>
            <person name="Tunstall T."/>
            <person name="Ryder O.A."/>
            <person name="Dalen L."/>
            <person name="Bruford M.W."/>
        </authorList>
    </citation>
    <scope>NUCLEOTIDE SEQUENCE [LARGE SCALE GENOMIC DNA]</scope>
    <source>
        <strain evidence="16">SBR-YM</strain>
        <tissue evidence="16">Skin</tissue>
    </source>
</reference>
<dbReference type="InterPro" id="IPR006331">
    <property type="entry name" value="ADGF"/>
</dbReference>
<evidence type="ECO:0000256" key="4">
    <source>
        <dbReference type="ARBA" id="ARBA00012784"/>
    </source>
</evidence>
<dbReference type="InterPro" id="IPR001365">
    <property type="entry name" value="A_deaminase_dom"/>
</dbReference>
<dbReference type="FunFam" id="3.20.20.140:FF:000017">
    <property type="entry name" value="Adenosine deaminase 2"/>
    <property type="match status" value="1"/>
</dbReference>
<dbReference type="SUPFAM" id="SSF51556">
    <property type="entry name" value="Metallo-dependent hydrolases"/>
    <property type="match status" value="1"/>
</dbReference>
<dbReference type="InterPro" id="IPR006330">
    <property type="entry name" value="Ado/ade_deaminase"/>
</dbReference>
<feature type="non-terminal residue" evidence="16">
    <location>
        <position position="359"/>
    </location>
</feature>
<dbReference type="GO" id="GO:0006154">
    <property type="term" value="P:adenosine catabolic process"/>
    <property type="evidence" value="ECO:0007669"/>
    <property type="project" value="InterPro"/>
</dbReference>
<evidence type="ECO:0000256" key="7">
    <source>
        <dbReference type="ARBA" id="ARBA00022729"/>
    </source>
</evidence>
<evidence type="ECO:0000256" key="1">
    <source>
        <dbReference type="ARBA" id="ARBA00001947"/>
    </source>
</evidence>
<evidence type="ECO:0000256" key="14">
    <source>
        <dbReference type="SAM" id="MobiDB-lite"/>
    </source>
</evidence>
<keyword evidence="7" id="KW-0732">Signal</keyword>
<dbReference type="GO" id="GO:0004000">
    <property type="term" value="F:adenosine deaminase activity"/>
    <property type="evidence" value="ECO:0007669"/>
    <property type="project" value="InterPro"/>
</dbReference>
<evidence type="ECO:0000256" key="10">
    <source>
        <dbReference type="ARBA" id="ARBA00058629"/>
    </source>
</evidence>
<evidence type="ECO:0000256" key="12">
    <source>
        <dbReference type="ARBA" id="ARBA00071165"/>
    </source>
</evidence>
<dbReference type="AlphaFoldDB" id="A0A7J7EUC1"/>
<dbReference type="GO" id="GO:0046872">
    <property type="term" value="F:metal ion binding"/>
    <property type="evidence" value="ECO:0007669"/>
    <property type="project" value="UniProtKB-KW"/>
</dbReference>
<feature type="region of interest" description="Disordered" evidence="14">
    <location>
        <begin position="289"/>
        <end position="320"/>
    </location>
</feature>
<evidence type="ECO:0000256" key="13">
    <source>
        <dbReference type="ARBA" id="ARBA00080052"/>
    </source>
</evidence>
<dbReference type="Proteomes" id="UP000551758">
    <property type="component" value="Unassembled WGS sequence"/>
</dbReference>
<comment type="catalytic activity">
    <reaction evidence="9">
        <text>adenosine + H2O + H(+) = inosine + NH4(+)</text>
        <dbReference type="Rhea" id="RHEA:24408"/>
        <dbReference type="ChEBI" id="CHEBI:15377"/>
        <dbReference type="ChEBI" id="CHEBI:15378"/>
        <dbReference type="ChEBI" id="CHEBI:16335"/>
        <dbReference type="ChEBI" id="CHEBI:17596"/>
        <dbReference type="ChEBI" id="CHEBI:28938"/>
        <dbReference type="EC" id="3.5.4.4"/>
    </reaction>
</comment>
<keyword evidence="17" id="KW-1185">Reference proteome</keyword>
<comment type="subcellular location">
    <subcellularLocation>
        <location evidence="2">Secreted</location>
    </subcellularLocation>
</comment>
<dbReference type="Pfam" id="PF00962">
    <property type="entry name" value="A_deaminase"/>
    <property type="match status" value="1"/>
</dbReference>
<comment type="similarity">
    <text evidence="3">Belongs to the metallo-dependent hydrolases superfamily. Adenosine and AMP deaminases family. ADGF subfamily.</text>
</comment>
<name>A0A7J7EUC1_DICBM</name>
<evidence type="ECO:0000256" key="8">
    <source>
        <dbReference type="ARBA" id="ARBA00022801"/>
    </source>
</evidence>
<evidence type="ECO:0000313" key="16">
    <source>
        <dbReference type="EMBL" id="KAF5919410.1"/>
    </source>
</evidence>
<sequence>VYELDGTVHNREWSVKTYKEVAYMFAKKHPAFIGIKIIYSDDRSKDVSLIMESVRTAMALRTMFPRMVAGFDLVGREDTGHSLYDYKEALMLPASHAVKLPYFFHAGETDWQGTSVDRNLLDALILNSTRIGHGFALSKHPAVWADSWKKDIPIEVLKLVSDLRNHPAAVLMATGYPMVISSDDPAVFGAKGLSYDFYEAFMGIGGMTADLRTLKQLAMNSIKYSALLAMEKKVAMKTWEERWDKFVADLARRPKVPGRARVPEPPPPPLPPACRQLWPPRAQGLPFTGKWPKTEACGRQTAPSETEDCGKGLSGGRGRSPAGAARSAACCWPLAAARGATGTVPCPLLSPPVTAGSNA</sequence>
<evidence type="ECO:0000313" key="17">
    <source>
        <dbReference type="Proteomes" id="UP000551758"/>
    </source>
</evidence>
<evidence type="ECO:0000256" key="11">
    <source>
        <dbReference type="ARBA" id="ARBA00063241"/>
    </source>
</evidence>
<evidence type="ECO:0000256" key="6">
    <source>
        <dbReference type="ARBA" id="ARBA00022723"/>
    </source>
</evidence>
<keyword evidence="6" id="KW-0479">Metal-binding</keyword>
<keyword evidence="5" id="KW-0964">Secreted</keyword>
<comment type="caution">
    <text evidence="16">The sequence shown here is derived from an EMBL/GenBank/DDBJ whole genome shotgun (WGS) entry which is preliminary data.</text>
</comment>
<keyword evidence="8" id="KW-0378">Hydrolase</keyword>
<comment type="function">
    <text evidence="10">Adenosine deaminase that may contribute to the degradation of extracellular adenosine, a signaling molecule that controls a variety of cellular responses. Requires elevated adenosine levels for optimal enzyme activity. Binds to cell surfaces via proteoglycans and may play a role in the regulation of cell proliferation and differentiation, independently of its enzyme activity.</text>
</comment>
<dbReference type="GO" id="GO:0046103">
    <property type="term" value="P:inosine biosynthetic process"/>
    <property type="evidence" value="ECO:0007669"/>
    <property type="project" value="TreeGrafter"/>
</dbReference>
<gene>
    <name evidence="16" type="ORF">HPG69_009891</name>
</gene>
<evidence type="ECO:0000256" key="3">
    <source>
        <dbReference type="ARBA" id="ARBA00006083"/>
    </source>
</evidence>
<protein>
    <recommendedName>
        <fullName evidence="12">Adenosine deaminase 2</fullName>
        <ecNumber evidence="4">3.5.4.4</ecNumber>
    </recommendedName>
    <alternativeName>
        <fullName evidence="13">Cat eye syndrome critical region protein 1</fullName>
    </alternativeName>
</protein>
<dbReference type="EMBL" id="JACDTQ010002339">
    <property type="protein sequence ID" value="KAF5919410.1"/>
    <property type="molecule type" value="Genomic_DNA"/>
</dbReference>
<comment type="cofactor">
    <cofactor evidence="1">
        <name>Zn(2+)</name>
        <dbReference type="ChEBI" id="CHEBI:29105"/>
    </cofactor>
</comment>
<dbReference type="Gene3D" id="3.20.20.140">
    <property type="entry name" value="Metal-dependent hydrolases"/>
    <property type="match status" value="1"/>
</dbReference>
<dbReference type="NCBIfam" id="TIGR01431">
    <property type="entry name" value="adm_rel"/>
    <property type="match status" value="1"/>
</dbReference>
<comment type="subunit">
    <text evidence="11">Homodimer. Interacts with adenosine receptors. Binds heparin.</text>
</comment>
<dbReference type="InterPro" id="IPR032466">
    <property type="entry name" value="Metal_Hydrolase"/>
</dbReference>
<evidence type="ECO:0000256" key="9">
    <source>
        <dbReference type="ARBA" id="ARBA00047764"/>
    </source>
</evidence>
<organism evidence="16 17">
    <name type="scientific">Diceros bicornis minor</name>
    <name type="common">South-central black rhinoceros</name>
    <dbReference type="NCBI Taxonomy" id="77932"/>
    <lineage>
        <taxon>Eukaryota</taxon>
        <taxon>Metazoa</taxon>
        <taxon>Chordata</taxon>
        <taxon>Craniata</taxon>
        <taxon>Vertebrata</taxon>
        <taxon>Euteleostomi</taxon>
        <taxon>Mammalia</taxon>
        <taxon>Eutheria</taxon>
        <taxon>Laurasiatheria</taxon>
        <taxon>Perissodactyla</taxon>
        <taxon>Rhinocerotidae</taxon>
        <taxon>Diceros</taxon>
    </lineage>
</organism>
<feature type="domain" description="Adenosine deaminase" evidence="15">
    <location>
        <begin position="36"/>
        <end position="233"/>
    </location>
</feature>
<evidence type="ECO:0000256" key="5">
    <source>
        <dbReference type="ARBA" id="ARBA00022525"/>
    </source>
</evidence>
<dbReference type="PANTHER" id="PTHR11409:SF39">
    <property type="entry name" value="ADENOSINE DEAMINASE 2"/>
    <property type="match status" value="1"/>
</dbReference>
<evidence type="ECO:0000256" key="2">
    <source>
        <dbReference type="ARBA" id="ARBA00004613"/>
    </source>
</evidence>
<proteinExistence type="inferred from homology"/>
<dbReference type="EC" id="3.5.4.4" evidence="4"/>
<dbReference type="GO" id="GO:0005615">
    <property type="term" value="C:extracellular space"/>
    <property type="evidence" value="ECO:0007669"/>
    <property type="project" value="InterPro"/>
</dbReference>
<dbReference type="PANTHER" id="PTHR11409">
    <property type="entry name" value="ADENOSINE DEAMINASE"/>
    <property type="match status" value="1"/>
</dbReference>